<evidence type="ECO:0000313" key="3">
    <source>
        <dbReference type="EMBL" id="EST48796.1"/>
    </source>
</evidence>
<evidence type="ECO:0000256" key="1">
    <source>
        <dbReference type="SAM" id="MobiDB-lite"/>
    </source>
</evidence>
<protein>
    <submittedName>
        <fullName evidence="3">Cysteine-rich membrane protein 2</fullName>
    </submittedName>
</protein>
<dbReference type="AlphaFoldDB" id="V6LYK1"/>
<keyword evidence="2" id="KW-0812">Transmembrane</keyword>
<keyword evidence="2" id="KW-1133">Transmembrane helix</keyword>
<keyword evidence="2" id="KW-0472">Membrane</keyword>
<sequence>MTECRVNSHCKIGEYCESSTQMCTTCLNGCTVCASAIFCASCPAGKITNTDGSCTNDCTPTLTSGNHCKDGVPTACQLDIKTPCECGGGLNCETCDSLSTDCGTCLKGYSKDSNQKCLICTSGYTQIGTICTLSTNIPSPDQDPNDPFTPGAGDKDKDSEVKANISGGAISGIVIGSLLLLLLLILLIIYIIWKNRKQKIEEEEIVQLNIAYQNDDSVLMDVK</sequence>
<dbReference type="EMBL" id="KI545975">
    <property type="protein sequence ID" value="EST48796.1"/>
    <property type="molecule type" value="Genomic_DNA"/>
</dbReference>
<reference evidence="4" key="2">
    <citation type="submission" date="2020-12" db="EMBL/GenBank/DDBJ databases">
        <title>New Spironucleus salmonicida genome in near-complete chromosomes.</title>
        <authorList>
            <person name="Xu F."/>
            <person name="Kurt Z."/>
            <person name="Jimenez-Gonzalez A."/>
            <person name="Astvaldsson A."/>
            <person name="Andersson J.O."/>
            <person name="Svard S.G."/>
        </authorList>
    </citation>
    <scope>NUCLEOTIDE SEQUENCE</scope>
    <source>
        <strain evidence="4">ATCC 50377</strain>
    </source>
</reference>
<proteinExistence type="predicted"/>
<dbReference type="OrthoDB" id="300641at2759"/>
<dbReference type="InterPro" id="IPR009030">
    <property type="entry name" value="Growth_fac_rcpt_cys_sf"/>
</dbReference>
<keyword evidence="5" id="KW-1185">Reference proteome</keyword>
<dbReference type="EMBL" id="AUWU02000008">
    <property type="protein sequence ID" value="KAH0569918.1"/>
    <property type="molecule type" value="Genomic_DNA"/>
</dbReference>
<dbReference type="Proteomes" id="UP000018208">
    <property type="component" value="Unassembled WGS sequence"/>
</dbReference>
<name>V6LYK1_9EUKA</name>
<organism evidence="3">
    <name type="scientific">Spironucleus salmonicida</name>
    <dbReference type="NCBI Taxonomy" id="348837"/>
    <lineage>
        <taxon>Eukaryota</taxon>
        <taxon>Metamonada</taxon>
        <taxon>Diplomonadida</taxon>
        <taxon>Hexamitidae</taxon>
        <taxon>Hexamitinae</taxon>
        <taxon>Spironucleus</taxon>
    </lineage>
</organism>
<reference evidence="3 4" key="1">
    <citation type="journal article" date="2014" name="PLoS Genet.">
        <title>The Genome of Spironucleus salmonicida Highlights a Fish Pathogen Adapted to Fluctuating Environments.</title>
        <authorList>
            <person name="Xu F."/>
            <person name="Jerlstrom-Hultqvist J."/>
            <person name="Einarsson E."/>
            <person name="Astvaldsson A."/>
            <person name="Svard S.G."/>
            <person name="Andersson J.O."/>
        </authorList>
    </citation>
    <scope>NUCLEOTIDE SEQUENCE</scope>
    <source>
        <strain evidence="4">ATCC 50377</strain>
    </source>
</reference>
<feature type="region of interest" description="Disordered" evidence="1">
    <location>
        <begin position="138"/>
        <end position="157"/>
    </location>
</feature>
<evidence type="ECO:0000313" key="5">
    <source>
        <dbReference type="Proteomes" id="UP000018208"/>
    </source>
</evidence>
<accession>V6LYK1</accession>
<feature type="transmembrane region" description="Helical" evidence="2">
    <location>
        <begin position="169"/>
        <end position="193"/>
    </location>
</feature>
<dbReference type="SUPFAM" id="SSF57184">
    <property type="entry name" value="Growth factor receptor domain"/>
    <property type="match status" value="1"/>
</dbReference>
<evidence type="ECO:0000313" key="4">
    <source>
        <dbReference type="EMBL" id="KAH0569918.1"/>
    </source>
</evidence>
<evidence type="ECO:0000256" key="2">
    <source>
        <dbReference type="SAM" id="Phobius"/>
    </source>
</evidence>
<dbReference type="VEuPathDB" id="GiardiaDB:SS50377_27890"/>
<gene>
    <name evidence="3" type="ORF">SS50377_10889</name>
    <name evidence="4" type="ORF">SS50377_27890</name>
</gene>